<evidence type="ECO:0000256" key="3">
    <source>
        <dbReference type="ARBA" id="ARBA00022643"/>
    </source>
</evidence>
<dbReference type="PANTHER" id="PTHR10578:SF107">
    <property type="entry name" value="2-HYDROXYACID OXIDASE 1"/>
    <property type="match status" value="1"/>
</dbReference>
<sequence length="342" mass="36218">MDIKEIRSLAKDRMKGVCNLCSECNGIYCSGQVPGMGGTGSGRAMKRSYEKISQVKLNLKTIHEAKKPETNIMIFNQNLSLPLISAPVTGSEINMGGYLSEADYCKAVVSGSKMAGTFAMIGDSGNPQFYIDGLNAITEENGCGIAIIKPRENNKIIENIKKAEIADALAVGVDIDGAGLVTMALLGQPVGPKSKAELKEIISSTDLPVILKGIMTVQEALLAVEIGAKAIVVSNHGGRILDDTFAPIEVLPEIAKAVKEKITIMADGSVRSGRDIFKYIAAGADVVLCARPIIWGAIGGGSEGVASYINHLKNELIQAMILTGANNIAEINSDMISYNFDI</sequence>
<evidence type="ECO:0000256" key="5">
    <source>
        <dbReference type="ARBA" id="ARBA00024042"/>
    </source>
</evidence>
<reference evidence="12" key="1">
    <citation type="submission" date="2017-02" db="EMBL/GenBank/DDBJ databases">
        <authorList>
            <person name="Varghese N."/>
            <person name="Submissions S."/>
        </authorList>
    </citation>
    <scope>NUCLEOTIDE SEQUENCE [LARGE SCALE GENOMIC DNA]</scope>
    <source>
        <strain evidence="12">ATCC 35199</strain>
    </source>
</reference>
<gene>
    <name evidence="11" type="ORF">SAMN02745120_1954</name>
</gene>
<name>A0A1T5C1C7_9FIRM</name>
<feature type="binding site" evidence="9">
    <location>
        <begin position="267"/>
        <end position="271"/>
    </location>
    <ligand>
        <name>FMN</name>
        <dbReference type="ChEBI" id="CHEBI:58210"/>
    </ligand>
</feature>
<organism evidence="11 12">
    <name type="scientific">Acetoanaerobium noterae</name>
    <dbReference type="NCBI Taxonomy" id="745369"/>
    <lineage>
        <taxon>Bacteria</taxon>
        <taxon>Bacillati</taxon>
        <taxon>Bacillota</taxon>
        <taxon>Clostridia</taxon>
        <taxon>Peptostreptococcales</taxon>
        <taxon>Filifactoraceae</taxon>
        <taxon>Acetoanaerobium</taxon>
    </lineage>
</organism>
<dbReference type="OrthoDB" id="9770452at2"/>
<comment type="catalytic activity">
    <reaction evidence="7">
        <text>(S)-lactate + O2 = pyruvate + H2O2</text>
        <dbReference type="Rhea" id="RHEA:55868"/>
        <dbReference type="ChEBI" id="CHEBI:15361"/>
        <dbReference type="ChEBI" id="CHEBI:15379"/>
        <dbReference type="ChEBI" id="CHEBI:16240"/>
        <dbReference type="ChEBI" id="CHEBI:16651"/>
    </reaction>
    <physiologicalReaction direction="left-to-right" evidence="7">
        <dbReference type="Rhea" id="RHEA:55869"/>
    </physiologicalReaction>
</comment>
<dbReference type="SUPFAM" id="SSF51395">
    <property type="entry name" value="FMN-linked oxidoreductases"/>
    <property type="match status" value="1"/>
</dbReference>
<keyword evidence="4" id="KW-0560">Oxidoreductase</keyword>
<dbReference type="AlphaFoldDB" id="A0A1T5C1C7"/>
<evidence type="ECO:0000256" key="9">
    <source>
        <dbReference type="PIRSR" id="PIRSR000138-2"/>
    </source>
</evidence>
<dbReference type="CDD" id="cd02809">
    <property type="entry name" value="alpha_hydroxyacid_oxid_FMN"/>
    <property type="match status" value="1"/>
</dbReference>
<evidence type="ECO:0000313" key="11">
    <source>
        <dbReference type="EMBL" id="SKB53432.1"/>
    </source>
</evidence>
<dbReference type="GO" id="GO:0016853">
    <property type="term" value="F:isomerase activity"/>
    <property type="evidence" value="ECO:0007669"/>
    <property type="project" value="UniProtKB-KW"/>
</dbReference>
<dbReference type="Gene3D" id="3.20.20.70">
    <property type="entry name" value="Aldolase class I"/>
    <property type="match status" value="1"/>
</dbReference>
<evidence type="ECO:0000259" key="10">
    <source>
        <dbReference type="PROSITE" id="PS51349"/>
    </source>
</evidence>
<feature type="active site" description="Proton acceptor" evidence="8">
    <location>
        <position position="236"/>
    </location>
</feature>
<protein>
    <recommendedName>
        <fullName evidence="6">L-lactate oxidase</fullName>
    </recommendedName>
</protein>
<dbReference type="PANTHER" id="PTHR10578">
    <property type="entry name" value="S -2-HYDROXY-ACID OXIDASE-RELATED"/>
    <property type="match status" value="1"/>
</dbReference>
<feature type="domain" description="FMN hydroxy acid dehydrogenase" evidence="10">
    <location>
        <begin position="37"/>
        <end position="341"/>
    </location>
</feature>
<dbReference type="PROSITE" id="PS51349">
    <property type="entry name" value="FMN_HYDROXY_ACID_DH_2"/>
    <property type="match status" value="1"/>
</dbReference>
<feature type="binding site" evidence="9">
    <location>
        <position position="236"/>
    </location>
    <ligand>
        <name>FMN</name>
        <dbReference type="ChEBI" id="CHEBI:58210"/>
    </ligand>
</feature>
<dbReference type="Proteomes" id="UP000243406">
    <property type="component" value="Unassembled WGS sequence"/>
</dbReference>
<dbReference type="RefSeq" id="WP_079589773.1">
    <property type="nucleotide sequence ID" value="NZ_FUYN01000004.1"/>
</dbReference>
<comment type="cofactor">
    <cofactor evidence="1">
        <name>FMN</name>
        <dbReference type="ChEBI" id="CHEBI:58210"/>
    </cofactor>
</comment>
<dbReference type="InterPro" id="IPR037396">
    <property type="entry name" value="FMN_HAD"/>
</dbReference>
<dbReference type="PIRSF" id="PIRSF000138">
    <property type="entry name" value="Al-hdrx_acd_dh"/>
    <property type="match status" value="1"/>
</dbReference>
<evidence type="ECO:0000256" key="1">
    <source>
        <dbReference type="ARBA" id="ARBA00001917"/>
    </source>
</evidence>
<proteinExistence type="inferred from homology"/>
<keyword evidence="12" id="KW-1185">Reference proteome</keyword>
<accession>A0A1T5C1C7</accession>
<feature type="binding site" evidence="9">
    <location>
        <position position="234"/>
    </location>
    <ligand>
        <name>FMN</name>
        <dbReference type="ChEBI" id="CHEBI:58210"/>
    </ligand>
</feature>
<dbReference type="InterPro" id="IPR013785">
    <property type="entry name" value="Aldolase_TIM"/>
</dbReference>
<feature type="binding site" evidence="9">
    <location>
        <position position="212"/>
    </location>
    <ligand>
        <name>FMN</name>
        <dbReference type="ChEBI" id="CHEBI:58210"/>
    </ligand>
</feature>
<comment type="similarity">
    <text evidence="5">Belongs to the FMN-dependent alpha-hydroxy acid dehydrogenase family.</text>
</comment>
<evidence type="ECO:0000256" key="4">
    <source>
        <dbReference type="ARBA" id="ARBA00023002"/>
    </source>
</evidence>
<evidence type="ECO:0000256" key="7">
    <source>
        <dbReference type="ARBA" id="ARBA00048754"/>
    </source>
</evidence>
<dbReference type="Pfam" id="PF01070">
    <property type="entry name" value="FMN_dh"/>
    <property type="match status" value="1"/>
</dbReference>
<dbReference type="GO" id="GO:0016491">
    <property type="term" value="F:oxidoreductase activity"/>
    <property type="evidence" value="ECO:0007669"/>
    <property type="project" value="UniProtKB-KW"/>
</dbReference>
<dbReference type="EMBL" id="FUYN01000004">
    <property type="protein sequence ID" value="SKB53432.1"/>
    <property type="molecule type" value="Genomic_DNA"/>
</dbReference>
<evidence type="ECO:0000256" key="2">
    <source>
        <dbReference type="ARBA" id="ARBA00022630"/>
    </source>
</evidence>
<keyword evidence="11" id="KW-0413">Isomerase</keyword>
<keyword evidence="2 9" id="KW-0285">Flavoprotein</keyword>
<dbReference type="GO" id="GO:0010181">
    <property type="term" value="F:FMN binding"/>
    <property type="evidence" value="ECO:0007669"/>
    <property type="project" value="InterPro"/>
</dbReference>
<evidence type="ECO:0000256" key="6">
    <source>
        <dbReference type="ARBA" id="ARBA00029513"/>
    </source>
</evidence>
<dbReference type="InterPro" id="IPR000262">
    <property type="entry name" value="FMN-dep_DH"/>
</dbReference>
<feature type="binding site" evidence="9">
    <location>
        <position position="239"/>
    </location>
    <ligand>
        <name>glyoxylate</name>
        <dbReference type="ChEBI" id="CHEBI:36655"/>
    </ligand>
</feature>
<evidence type="ECO:0000256" key="8">
    <source>
        <dbReference type="PIRSR" id="PIRSR000138-1"/>
    </source>
</evidence>
<evidence type="ECO:0000313" key="12">
    <source>
        <dbReference type="Proteomes" id="UP000243406"/>
    </source>
</evidence>
<dbReference type="InterPro" id="IPR012133">
    <property type="entry name" value="Alpha-hydoxy_acid_DH_FMN"/>
</dbReference>
<keyword evidence="3 9" id="KW-0288">FMN</keyword>